<comment type="caution">
    <text evidence="1">The sequence shown here is derived from an EMBL/GenBank/DDBJ whole genome shotgun (WGS) entry which is preliminary data.</text>
</comment>
<sequence length="225" mass="24091">MAGIKHKRVVKSKDKGLAVDWNDDHEITGNVDVDQYQFLNQVIENRTDYPAGAVEGQTIFRIDTDSFEVFNGGSWVVYAGSGPSPGASYITTQAEAGIENERVLTAGEGINLTDGGANTTITIDGEDATDTNKGIAKFSPLDFTVTGGAVTIKDSGIDHNSLTNTHNLTTDIDHGSISGLDDHDHDAAYLYKENTDVFTPDADYEPATKKYVDNSITVSTANAPN</sequence>
<evidence type="ECO:0008006" key="2">
    <source>
        <dbReference type="Google" id="ProtNLM"/>
    </source>
</evidence>
<gene>
    <name evidence="1" type="ORF">S12H4_43688</name>
</gene>
<evidence type="ECO:0000313" key="1">
    <source>
        <dbReference type="EMBL" id="GAJ09850.1"/>
    </source>
</evidence>
<accession>X1VMP5</accession>
<proteinExistence type="predicted"/>
<organism evidence="1">
    <name type="scientific">marine sediment metagenome</name>
    <dbReference type="NCBI Taxonomy" id="412755"/>
    <lineage>
        <taxon>unclassified sequences</taxon>
        <taxon>metagenomes</taxon>
        <taxon>ecological metagenomes</taxon>
    </lineage>
</organism>
<reference evidence="1" key="1">
    <citation type="journal article" date="2014" name="Front. Microbiol.">
        <title>High frequency of phylogenetically diverse reductive dehalogenase-homologous genes in deep subseafloor sedimentary metagenomes.</title>
        <authorList>
            <person name="Kawai M."/>
            <person name="Futagami T."/>
            <person name="Toyoda A."/>
            <person name="Takaki Y."/>
            <person name="Nishi S."/>
            <person name="Hori S."/>
            <person name="Arai W."/>
            <person name="Tsubouchi T."/>
            <person name="Morono Y."/>
            <person name="Uchiyama I."/>
            <person name="Ito T."/>
            <person name="Fujiyama A."/>
            <person name="Inagaki F."/>
            <person name="Takami H."/>
        </authorList>
    </citation>
    <scope>NUCLEOTIDE SEQUENCE</scope>
    <source>
        <strain evidence="1">Expedition CK06-06</strain>
    </source>
</reference>
<dbReference type="EMBL" id="BARW01026838">
    <property type="protein sequence ID" value="GAJ09850.1"/>
    <property type="molecule type" value="Genomic_DNA"/>
</dbReference>
<protein>
    <recommendedName>
        <fullName evidence="2">Major tropism determinant N-terminal domain-containing protein</fullName>
    </recommendedName>
</protein>
<feature type="non-terminal residue" evidence="1">
    <location>
        <position position="225"/>
    </location>
</feature>
<dbReference type="AlphaFoldDB" id="X1VMP5"/>
<name>X1VMP5_9ZZZZ</name>